<feature type="compositionally biased region" description="Polar residues" evidence="1">
    <location>
        <begin position="1"/>
        <end position="20"/>
    </location>
</feature>
<dbReference type="AlphaFoldDB" id="A0A7J0FJI3"/>
<comment type="caution">
    <text evidence="2">The sequence shown here is derived from an EMBL/GenBank/DDBJ whole genome shotgun (WGS) entry which is preliminary data.</text>
</comment>
<feature type="compositionally biased region" description="Polar residues" evidence="1">
    <location>
        <begin position="27"/>
        <end position="41"/>
    </location>
</feature>
<feature type="region of interest" description="Disordered" evidence="1">
    <location>
        <begin position="1"/>
        <end position="41"/>
    </location>
</feature>
<dbReference type="OrthoDB" id="6354171at2759"/>
<accession>A0A7J0FJI3</accession>
<evidence type="ECO:0000313" key="2">
    <source>
        <dbReference type="EMBL" id="GFY98733.1"/>
    </source>
</evidence>
<evidence type="ECO:0000313" key="3">
    <source>
        <dbReference type="Proteomes" id="UP000585474"/>
    </source>
</evidence>
<dbReference type="EMBL" id="BJWL01000013">
    <property type="protein sequence ID" value="GFY98733.1"/>
    <property type="molecule type" value="Genomic_DNA"/>
</dbReference>
<keyword evidence="3" id="KW-1185">Reference proteome</keyword>
<name>A0A7J0FJI3_9ERIC</name>
<dbReference type="Proteomes" id="UP000585474">
    <property type="component" value="Unassembled WGS sequence"/>
</dbReference>
<reference evidence="2 3" key="1">
    <citation type="submission" date="2019-07" db="EMBL/GenBank/DDBJ databases">
        <title>De Novo Assembly of kiwifruit Actinidia rufa.</title>
        <authorList>
            <person name="Sugita-Konishi S."/>
            <person name="Sato K."/>
            <person name="Mori E."/>
            <person name="Abe Y."/>
            <person name="Kisaki G."/>
            <person name="Hamano K."/>
            <person name="Suezawa K."/>
            <person name="Otani M."/>
            <person name="Fukuda T."/>
            <person name="Manabe T."/>
            <person name="Gomi K."/>
            <person name="Tabuchi M."/>
            <person name="Akimitsu K."/>
            <person name="Kataoka I."/>
        </authorList>
    </citation>
    <scope>NUCLEOTIDE SEQUENCE [LARGE SCALE GENOMIC DNA]</scope>
    <source>
        <strain evidence="3">cv. Fuchu</strain>
    </source>
</reference>
<evidence type="ECO:0000256" key="1">
    <source>
        <dbReference type="SAM" id="MobiDB-lite"/>
    </source>
</evidence>
<organism evidence="2 3">
    <name type="scientific">Actinidia rufa</name>
    <dbReference type="NCBI Taxonomy" id="165716"/>
    <lineage>
        <taxon>Eukaryota</taxon>
        <taxon>Viridiplantae</taxon>
        <taxon>Streptophyta</taxon>
        <taxon>Embryophyta</taxon>
        <taxon>Tracheophyta</taxon>
        <taxon>Spermatophyta</taxon>
        <taxon>Magnoliopsida</taxon>
        <taxon>eudicotyledons</taxon>
        <taxon>Gunneridae</taxon>
        <taxon>Pentapetalae</taxon>
        <taxon>asterids</taxon>
        <taxon>Ericales</taxon>
        <taxon>Actinidiaceae</taxon>
        <taxon>Actinidia</taxon>
    </lineage>
</organism>
<proteinExistence type="predicted"/>
<sequence>MGATSSNNINSPMMQKSFGSTMAGPYSATQQHSSSYEHFQTPPDQSALVGINGRGFSNPMNDVGMFGGMEELQWVSLMGPSRFRGHSGGGGIDKMTVDFLGIGGPRPRNWHEQQQQQQQRLELEETSGHRTQVMNHFQEQLSQGETAMEKSMWDV</sequence>
<gene>
    <name evidence="2" type="ORF">Acr_13g0001340</name>
</gene>
<protein>
    <submittedName>
        <fullName evidence="2">Indeterminate(ID)-domain 5</fullName>
    </submittedName>
</protein>